<sequence>MCNTFTSRQVDFWLDDLNQLQRRDERILFGCAIATWIIAVACYCGVAYCGITGKPAATAACVFFGTLIGGWGLVLFKKAKRLRHHRRVRNRQVEQLRRQPPAVT</sequence>
<reference evidence="2 3" key="1">
    <citation type="submission" date="2020-05" db="EMBL/GenBank/DDBJ databases">
        <authorList>
            <person name="Li K."/>
        </authorList>
    </citation>
    <scope>NUCLEOTIDE SEQUENCE [LARGE SCALE GENOMIC DNA]</scope>
    <source>
        <strain evidence="3">jing01</strain>
    </source>
</reference>
<keyword evidence="1" id="KW-0812">Transmembrane</keyword>
<organism evidence="2 3">
    <name type="scientific">Streptomyces argyrophylli</name>
    <dbReference type="NCBI Taxonomy" id="2726118"/>
    <lineage>
        <taxon>Bacteria</taxon>
        <taxon>Bacillati</taxon>
        <taxon>Actinomycetota</taxon>
        <taxon>Actinomycetes</taxon>
        <taxon>Kitasatosporales</taxon>
        <taxon>Streptomycetaceae</taxon>
        <taxon>Streptomyces</taxon>
    </lineage>
</organism>
<accession>A0A6M4PCA6</accession>
<evidence type="ECO:0000313" key="2">
    <source>
        <dbReference type="EMBL" id="QJS08621.1"/>
    </source>
</evidence>
<protein>
    <submittedName>
        <fullName evidence="2">Uncharacterized protein</fullName>
    </submittedName>
</protein>
<feature type="transmembrane region" description="Helical" evidence="1">
    <location>
        <begin position="27"/>
        <end position="51"/>
    </location>
</feature>
<feature type="transmembrane region" description="Helical" evidence="1">
    <location>
        <begin position="57"/>
        <end position="76"/>
    </location>
</feature>
<dbReference type="RefSeq" id="WP_171150522.1">
    <property type="nucleotide sequence ID" value="NZ_CP053189.1"/>
</dbReference>
<evidence type="ECO:0000313" key="3">
    <source>
        <dbReference type="Proteomes" id="UP000502641"/>
    </source>
</evidence>
<dbReference type="KEGG" id="sarg:HKX69_03015"/>
<dbReference type="EMBL" id="CP053189">
    <property type="protein sequence ID" value="QJS08621.1"/>
    <property type="molecule type" value="Genomic_DNA"/>
</dbReference>
<proteinExistence type="predicted"/>
<dbReference type="AlphaFoldDB" id="A0A6M4PCA6"/>
<keyword evidence="1" id="KW-0472">Membrane</keyword>
<keyword evidence="3" id="KW-1185">Reference proteome</keyword>
<dbReference type="Proteomes" id="UP000502641">
    <property type="component" value="Chromosome"/>
</dbReference>
<evidence type="ECO:0000256" key="1">
    <source>
        <dbReference type="SAM" id="Phobius"/>
    </source>
</evidence>
<name>A0A6M4PCA6_9ACTN</name>
<keyword evidence="1" id="KW-1133">Transmembrane helix</keyword>
<gene>
    <name evidence="2" type="ORF">HKX69_03015</name>
</gene>